<protein>
    <recommendedName>
        <fullName evidence="2">Peptidase S26 domain-containing protein</fullName>
    </recommendedName>
</protein>
<evidence type="ECO:0000259" key="2">
    <source>
        <dbReference type="Pfam" id="PF10502"/>
    </source>
</evidence>
<evidence type="ECO:0000256" key="1">
    <source>
        <dbReference type="ARBA" id="ARBA00004196"/>
    </source>
</evidence>
<dbReference type="InterPro" id="IPR014139">
    <property type="entry name" value="Peptidase_S26C_TraF"/>
</dbReference>
<evidence type="ECO:0000313" key="4">
    <source>
        <dbReference type="Proteomes" id="UP000072660"/>
    </source>
</evidence>
<dbReference type="NCBIfam" id="TIGR02771">
    <property type="entry name" value="TraF_Ti"/>
    <property type="match status" value="1"/>
</dbReference>
<gene>
    <name evidence="3" type="ORF">AXE65_10790</name>
</gene>
<dbReference type="GO" id="GO:0042597">
    <property type="term" value="C:periplasmic space"/>
    <property type="evidence" value="ECO:0007669"/>
    <property type="project" value="InterPro"/>
</dbReference>
<comment type="caution">
    <text evidence="3">The sequence shown here is derived from an EMBL/GenBank/DDBJ whole genome shotgun (WGS) entry which is preliminary data.</text>
</comment>
<organism evidence="3 4">
    <name type="scientific">Ventosimonas gracilis</name>
    <dbReference type="NCBI Taxonomy" id="1680762"/>
    <lineage>
        <taxon>Bacteria</taxon>
        <taxon>Pseudomonadati</taxon>
        <taxon>Pseudomonadota</taxon>
        <taxon>Gammaproteobacteria</taxon>
        <taxon>Pseudomonadales</taxon>
        <taxon>Ventosimonadaceae</taxon>
        <taxon>Ventosimonas</taxon>
    </lineage>
</organism>
<name>A0A139SWY5_9GAMM</name>
<accession>A0A139SWY5</accession>
<dbReference type="EMBL" id="LSZO01000055">
    <property type="protein sequence ID" value="KXU39014.1"/>
    <property type="molecule type" value="Genomic_DNA"/>
</dbReference>
<proteinExistence type="predicted"/>
<keyword evidence="4" id="KW-1185">Reference proteome</keyword>
<dbReference type="Proteomes" id="UP000072660">
    <property type="component" value="Unassembled WGS sequence"/>
</dbReference>
<reference evidence="3 4" key="1">
    <citation type="submission" date="2016-02" db="EMBL/GenBank/DDBJ databases">
        <authorList>
            <person name="Wen L."/>
            <person name="He K."/>
            <person name="Yang H."/>
        </authorList>
    </citation>
    <scope>NUCLEOTIDE SEQUENCE [LARGE SCALE GENOMIC DNA]</scope>
    <source>
        <strain evidence="3 4">CV58</strain>
    </source>
</reference>
<dbReference type="GO" id="GO:0030313">
    <property type="term" value="C:cell envelope"/>
    <property type="evidence" value="ECO:0007669"/>
    <property type="project" value="UniProtKB-SubCell"/>
</dbReference>
<comment type="subcellular location">
    <subcellularLocation>
        <location evidence="1">Cell envelope</location>
    </subcellularLocation>
</comment>
<dbReference type="Pfam" id="PF10502">
    <property type="entry name" value="Peptidase_S26"/>
    <property type="match status" value="1"/>
</dbReference>
<sequence length="126" mass="13715">MQRLSPIIAKTSLILLALFSGLHFAGARFNPSKSVAQGLYWQVDQPIEKGAYVLVCPPDTDIFKLAKQRGYLTAGFCPNNYSGMMKWVAAITGDEIRIDQTGIQINGQRLAHSKALATDPGGRPLP</sequence>
<feature type="domain" description="Peptidase S26" evidence="2">
    <location>
        <begin position="13"/>
        <end position="112"/>
    </location>
</feature>
<dbReference type="AlphaFoldDB" id="A0A139SWY5"/>
<dbReference type="OrthoDB" id="5360818at2"/>
<dbReference type="GO" id="GO:0006465">
    <property type="term" value="P:signal peptide processing"/>
    <property type="evidence" value="ECO:0007669"/>
    <property type="project" value="InterPro"/>
</dbReference>
<dbReference type="GO" id="GO:0004252">
    <property type="term" value="F:serine-type endopeptidase activity"/>
    <property type="evidence" value="ECO:0007669"/>
    <property type="project" value="InterPro"/>
</dbReference>
<dbReference type="InterPro" id="IPR019533">
    <property type="entry name" value="Peptidase_S26"/>
</dbReference>
<evidence type="ECO:0000313" key="3">
    <source>
        <dbReference type="EMBL" id="KXU39014.1"/>
    </source>
</evidence>
<feature type="non-terminal residue" evidence="3">
    <location>
        <position position="126"/>
    </location>
</feature>
<dbReference type="RefSeq" id="WP_068387745.1">
    <property type="nucleotide sequence ID" value="NZ_LSZO01000055.1"/>
</dbReference>